<dbReference type="InterPro" id="IPR000531">
    <property type="entry name" value="Beta-barrel_TonB"/>
</dbReference>
<name>A0ABS6VNH6_9GAMM</name>
<keyword evidence="9" id="KW-1185">Reference proteome</keyword>
<evidence type="ECO:0000256" key="1">
    <source>
        <dbReference type="ARBA" id="ARBA00023065"/>
    </source>
</evidence>
<keyword evidence="3 4" id="KW-0472">Membrane</keyword>
<evidence type="ECO:0000313" key="9">
    <source>
        <dbReference type="Proteomes" id="UP001166291"/>
    </source>
</evidence>
<reference evidence="8" key="1">
    <citation type="submission" date="2021-07" db="EMBL/GenBank/DDBJ databases">
        <title>Zhongshania sp. CAU 1632 isolated from seawater.</title>
        <authorList>
            <person name="Kim W."/>
        </authorList>
    </citation>
    <scope>NUCLEOTIDE SEQUENCE</scope>
    <source>
        <strain evidence="8">CAU 1632</strain>
    </source>
</reference>
<keyword evidence="3" id="KW-0812">Transmembrane</keyword>
<dbReference type="PROSITE" id="PS52016">
    <property type="entry name" value="TONB_DEPENDENT_REC_3"/>
    <property type="match status" value="1"/>
</dbReference>
<sequence length="821" mass="91407">MSPKYRRKCPPFVISLVSLSVMMAAATFAQAQDGIAKKNPRTRNALLEEVVVTAQRREENLNDVPIAVTALNGEQLDILGVTDTRDLNIIVPGFSASEGGYGAPVYTLRGVGFPDSTYFASPTTGVYIDEVSMPYSIMSKGPNIDVERVEILKGPQGTLFGRSTTGGAINYIAKKPTENFEAGVSGSYGRFDRKDLEAYVSGPVSDSLRYRFAGRYILQGDPWQYSNTDRSRELGEQDKFSLRSIFDWDASDDVSVRLMLAGWRDRSDSRAGQPVYFNAQNPQSDLLASLNVQNYPFIPDSDDPRAAEFCKGHSSCVDVNGKPYDFTQDETFYQAALRLSWMFTETVEGILLVSYNNFEADGSEIPASSYSERHIETTLFSEIENVDVEFRLTGSAELFNGPVTWTAGLHATPHETGTDYRLFGASDNNSVFYVVPLVGALPGLDDISLLGSYYIGDGEMEYRSQSAFGNVEWQFTDTLKVTAGARYTDEERDFNGCLADDAKDNNTNVNLVFSALSLQRALLALTTPDVTTPGECITLTEDGQFDRYTDNLEEHSLSWRLVGDWTPNDNVLMYLSRSRGFKSGSFPVTNTTDQGQYVPARQEQVDAYEIGAKLNFFDRRLQLNTAAFYYDYVDKQLFSRIQDPLFGSLPQLQNAPSSEVKGFEIDISGSPFEGLYLSAAGAYIETEVKEFPNAFNTRGQPADLTGREFNYSPKLSYTILADYSLPIGSEYEAGVGVDYSFKDETNSTLDGDPFFAHDDFAITNARLRFGRSDAKWMVTLYGRNVFNEYATTGHVQVVSDIVTRYVSDPRTYGITFDYKYD</sequence>
<gene>
    <name evidence="8" type="ORF">KXJ70_03760</name>
</gene>
<evidence type="ECO:0000256" key="2">
    <source>
        <dbReference type="ARBA" id="ARBA00023077"/>
    </source>
</evidence>
<feature type="chain" id="PRO_5047016449" evidence="5">
    <location>
        <begin position="32"/>
        <end position="821"/>
    </location>
</feature>
<organism evidence="8 9">
    <name type="scientific">Zhongshania aquimaris</name>
    <dbReference type="NCBI Taxonomy" id="2857107"/>
    <lineage>
        <taxon>Bacteria</taxon>
        <taxon>Pseudomonadati</taxon>
        <taxon>Pseudomonadota</taxon>
        <taxon>Gammaproteobacteria</taxon>
        <taxon>Cellvibrionales</taxon>
        <taxon>Spongiibacteraceae</taxon>
        <taxon>Zhongshania</taxon>
    </lineage>
</organism>
<dbReference type="RefSeq" id="WP_219042108.1">
    <property type="nucleotide sequence ID" value="NZ_JAHWDQ010000001.1"/>
</dbReference>
<dbReference type="EMBL" id="JAHWDQ010000001">
    <property type="protein sequence ID" value="MBW2939873.1"/>
    <property type="molecule type" value="Genomic_DNA"/>
</dbReference>
<comment type="subcellular location">
    <subcellularLocation>
        <location evidence="3">Cell outer membrane</location>
        <topology evidence="3">Multi-pass membrane protein</topology>
    </subcellularLocation>
</comment>
<dbReference type="PANTHER" id="PTHR32552">
    <property type="entry name" value="FERRICHROME IRON RECEPTOR-RELATED"/>
    <property type="match status" value="1"/>
</dbReference>
<keyword evidence="2 4" id="KW-0798">TonB box</keyword>
<proteinExistence type="inferred from homology"/>
<dbReference type="Pfam" id="PF07715">
    <property type="entry name" value="Plug"/>
    <property type="match status" value="1"/>
</dbReference>
<comment type="caution">
    <text evidence="8">The sequence shown here is derived from an EMBL/GenBank/DDBJ whole genome shotgun (WGS) entry which is preliminary data.</text>
</comment>
<feature type="domain" description="TonB-dependent receptor plug" evidence="7">
    <location>
        <begin position="61"/>
        <end position="168"/>
    </location>
</feature>
<keyword evidence="3" id="KW-1134">Transmembrane beta strand</keyword>
<protein>
    <submittedName>
        <fullName evidence="8">TonB-dependent receptor</fullName>
    </submittedName>
</protein>
<dbReference type="Proteomes" id="UP001166291">
    <property type="component" value="Unassembled WGS sequence"/>
</dbReference>
<dbReference type="Pfam" id="PF00593">
    <property type="entry name" value="TonB_dep_Rec_b-barrel"/>
    <property type="match status" value="1"/>
</dbReference>
<keyword evidence="5" id="KW-0732">Signal</keyword>
<feature type="signal peptide" evidence="5">
    <location>
        <begin position="1"/>
        <end position="31"/>
    </location>
</feature>
<comment type="similarity">
    <text evidence="3 4">Belongs to the TonB-dependent receptor family.</text>
</comment>
<accession>A0ABS6VNH6</accession>
<evidence type="ECO:0000256" key="5">
    <source>
        <dbReference type="SAM" id="SignalP"/>
    </source>
</evidence>
<feature type="domain" description="TonB-dependent receptor-like beta-barrel" evidence="6">
    <location>
        <begin position="327"/>
        <end position="785"/>
    </location>
</feature>
<evidence type="ECO:0000259" key="6">
    <source>
        <dbReference type="Pfam" id="PF00593"/>
    </source>
</evidence>
<dbReference type="PANTHER" id="PTHR32552:SF81">
    <property type="entry name" value="TONB-DEPENDENT OUTER MEMBRANE RECEPTOR"/>
    <property type="match status" value="1"/>
</dbReference>
<evidence type="ECO:0000313" key="8">
    <source>
        <dbReference type="EMBL" id="MBW2939873.1"/>
    </source>
</evidence>
<dbReference type="InterPro" id="IPR012910">
    <property type="entry name" value="Plug_dom"/>
</dbReference>
<evidence type="ECO:0000256" key="4">
    <source>
        <dbReference type="RuleBase" id="RU003357"/>
    </source>
</evidence>
<evidence type="ECO:0000259" key="7">
    <source>
        <dbReference type="Pfam" id="PF07715"/>
    </source>
</evidence>
<keyword evidence="8" id="KW-0675">Receptor</keyword>
<keyword evidence="1" id="KW-0406">Ion transport</keyword>
<keyword evidence="3" id="KW-0998">Cell outer membrane</keyword>
<dbReference type="InterPro" id="IPR039426">
    <property type="entry name" value="TonB-dep_rcpt-like"/>
</dbReference>
<keyword evidence="3" id="KW-0813">Transport</keyword>
<evidence type="ECO:0000256" key="3">
    <source>
        <dbReference type="PROSITE-ProRule" id="PRU01360"/>
    </source>
</evidence>